<evidence type="ECO:0000313" key="1">
    <source>
        <dbReference type="EMBL" id="GBN70121.1"/>
    </source>
</evidence>
<dbReference type="AlphaFoldDB" id="A0A4Y2R3G1"/>
<sequence>MTCQRDLEDSPAVSPPPSFRIEKVTNTKTVLFRQGKITTDEFLIYVIASVSSEASRGFINLPLQQRSRRCRETKIVEKSSVSISRRNLLGHDDWILRHVDESAIDPDWSSVRSDLEKV</sequence>
<protein>
    <submittedName>
        <fullName evidence="1">Uncharacterized protein</fullName>
    </submittedName>
</protein>
<name>A0A4Y2R3G1_ARAVE</name>
<evidence type="ECO:0000313" key="2">
    <source>
        <dbReference type="Proteomes" id="UP000499080"/>
    </source>
</evidence>
<accession>A0A4Y2R3G1</accession>
<gene>
    <name evidence="1" type="ORF">AVEN_265059_1</name>
</gene>
<dbReference type="EMBL" id="BGPR01015660">
    <property type="protein sequence ID" value="GBN70121.1"/>
    <property type="molecule type" value="Genomic_DNA"/>
</dbReference>
<organism evidence="1 2">
    <name type="scientific">Araneus ventricosus</name>
    <name type="common">Orbweaver spider</name>
    <name type="synonym">Epeira ventricosa</name>
    <dbReference type="NCBI Taxonomy" id="182803"/>
    <lineage>
        <taxon>Eukaryota</taxon>
        <taxon>Metazoa</taxon>
        <taxon>Ecdysozoa</taxon>
        <taxon>Arthropoda</taxon>
        <taxon>Chelicerata</taxon>
        <taxon>Arachnida</taxon>
        <taxon>Araneae</taxon>
        <taxon>Araneomorphae</taxon>
        <taxon>Entelegynae</taxon>
        <taxon>Araneoidea</taxon>
        <taxon>Araneidae</taxon>
        <taxon>Araneus</taxon>
    </lineage>
</organism>
<proteinExistence type="predicted"/>
<keyword evidence="2" id="KW-1185">Reference proteome</keyword>
<reference evidence="1 2" key="1">
    <citation type="journal article" date="2019" name="Sci. Rep.">
        <title>Orb-weaving spider Araneus ventricosus genome elucidates the spidroin gene catalogue.</title>
        <authorList>
            <person name="Kono N."/>
            <person name="Nakamura H."/>
            <person name="Ohtoshi R."/>
            <person name="Moran D.A.P."/>
            <person name="Shinohara A."/>
            <person name="Yoshida Y."/>
            <person name="Fujiwara M."/>
            <person name="Mori M."/>
            <person name="Tomita M."/>
            <person name="Arakawa K."/>
        </authorList>
    </citation>
    <scope>NUCLEOTIDE SEQUENCE [LARGE SCALE GENOMIC DNA]</scope>
</reference>
<comment type="caution">
    <text evidence="1">The sequence shown here is derived from an EMBL/GenBank/DDBJ whole genome shotgun (WGS) entry which is preliminary data.</text>
</comment>
<dbReference type="Proteomes" id="UP000499080">
    <property type="component" value="Unassembled WGS sequence"/>
</dbReference>